<dbReference type="InterPro" id="IPR005107">
    <property type="entry name" value="CO_DH_flav_C"/>
</dbReference>
<dbReference type="Gene3D" id="3.30.465.10">
    <property type="match status" value="1"/>
</dbReference>
<dbReference type="GO" id="GO:0016491">
    <property type="term" value="F:oxidoreductase activity"/>
    <property type="evidence" value="ECO:0007669"/>
    <property type="project" value="UniProtKB-KW"/>
</dbReference>
<evidence type="ECO:0000256" key="1">
    <source>
        <dbReference type="ARBA" id="ARBA00022630"/>
    </source>
</evidence>
<evidence type="ECO:0000313" key="6">
    <source>
        <dbReference type="Proteomes" id="UP000190675"/>
    </source>
</evidence>
<accession>A0A1M5JP93</accession>
<dbReference type="InterPro" id="IPR002346">
    <property type="entry name" value="Mopterin_DH_FAD-bd"/>
</dbReference>
<dbReference type="InterPro" id="IPR016166">
    <property type="entry name" value="FAD-bd_PCMH"/>
</dbReference>
<dbReference type="SUPFAM" id="SSF56176">
    <property type="entry name" value="FAD-binding/transporter-associated domain-like"/>
    <property type="match status" value="1"/>
</dbReference>
<dbReference type="InterPro" id="IPR036683">
    <property type="entry name" value="CO_DH_flav_C_dom_sf"/>
</dbReference>
<evidence type="ECO:0000256" key="2">
    <source>
        <dbReference type="ARBA" id="ARBA00022827"/>
    </source>
</evidence>
<protein>
    <submittedName>
        <fullName evidence="5">Carbon-monoxide dehydrogenase medium subunit</fullName>
    </submittedName>
</protein>
<dbReference type="SUPFAM" id="SSF55447">
    <property type="entry name" value="CO dehydrogenase flavoprotein C-terminal domain-like"/>
    <property type="match status" value="1"/>
</dbReference>
<dbReference type="PROSITE" id="PS51387">
    <property type="entry name" value="FAD_PCMH"/>
    <property type="match status" value="1"/>
</dbReference>
<feature type="domain" description="FAD-binding PCMH-type" evidence="4">
    <location>
        <begin position="1"/>
        <end position="170"/>
    </location>
</feature>
<dbReference type="RefSeq" id="WP_079566147.1">
    <property type="nucleotide sequence ID" value="NZ_LT670818.1"/>
</dbReference>
<evidence type="ECO:0000259" key="4">
    <source>
        <dbReference type="PROSITE" id="PS51387"/>
    </source>
</evidence>
<dbReference type="PANTHER" id="PTHR42659:SF2">
    <property type="entry name" value="XANTHINE DEHYDROGENASE SUBUNIT C-RELATED"/>
    <property type="match status" value="1"/>
</dbReference>
<dbReference type="OrthoDB" id="9793944at2"/>
<keyword evidence="1" id="KW-0285">Flavoprotein</keyword>
<proteinExistence type="predicted"/>
<keyword evidence="2" id="KW-0274">FAD</keyword>
<dbReference type="InterPro" id="IPR016167">
    <property type="entry name" value="FAD-bd_PCMH_sub1"/>
</dbReference>
<dbReference type="InterPro" id="IPR051312">
    <property type="entry name" value="Diverse_Substr_Oxidored"/>
</dbReference>
<dbReference type="GO" id="GO:0071949">
    <property type="term" value="F:FAD binding"/>
    <property type="evidence" value="ECO:0007669"/>
    <property type="project" value="InterPro"/>
</dbReference>
<dbReference type="Proteomes" id="UP000190675">
    <property type="component" value="Chromosome I"/>
</dbReference>
<name>A0A1M5JP93_9BRAD</name>
<dbReference type="SMART" id="SM01092">
    <property type="entry name" value="CO_deh_flav_C"/>
    <property type="match status" value="1"/>
</dbReference>
<dbReference type="Gene3D" id="3.30.390.50">
    <property type="entry name" value="CO dehydrogenase flavoprotein, C-terminal domain"/>
    <property type="match status" value="1"/>
</dbReference>
<keyword evidence="3" id="KW-0560">Oxidoreductase</keyword>
<reference evidence="5 6" key="1">
    <citation type="submission" date="2016-11" db="EMBL/GenBank/DDBJ databases">
        <authorList>
            <person name="Jaros S."/>
            <person name="Januszkiewicz K."/>
            <person name="Wedrychowicz H."/>
        </authorList>
    </citation>
    <scope>NUCLEOTIDE SEQUENCE [LARGE SCALE GENOMIC DNA]</scope>
    <source>
        <strain evidence="5 6">GAS242</strain>
    </source>
</reference>
<dbReference type="AlphaFoldDB" id="A0A1M5JP93"/>
<dbReference type="InterPro" id="IPR016169">
    <property type="entry name" value="FAD-bd_PCMH_sub2"/>
</dbReference>
<evidence type="ECO:0000313" key="5">
    <source>
        <dbReference type="EMBL" id="SHG42406.1"/>
    </source>
</evidence>
<sequence>MYETTYHRPSSVDEAAALFAKGSEAKYLAGGHTLLPVMKQRLASPSDVIDLGKIKDLIGIEVSADAVTIKAATTHCDVATSGPAQKAIPALAYLASLIGDPAVRHRGTIGGSIANNDPAADYPAAVLALGATIKTNKRSISADDFFKGLFSTALADGEIITQVSFPIPAKAGYSKFPHPASRFALTGVFVVKTKAGDVRVAATGASQSGVMRVPAIEAALTANWSAGAIDSVKISADGLLGDIQGSPDYRANLIKVMAQRAVADAG</sequence>
<dbReference type="InterPro" id="IPR036318">
    <property type="entry name" value="FAD-bd_PCMH-like_sf"/>
</dbReference>
<dbReference type="Gene3D" id="3.30.43.10">
    <property type="entry name" value="Uridine Diphospho-n-acetylenolpyruvylglucosamine Reductase, domain 2"/>
    <property type="match status" value="1"/>
</dbReference>
<dbReference type="EMBL" id="LT670818">
    <property type="protein sequence ID" value="SHG42406.1"/>
    <property type="molecule type" value="Genomic_DNA"/>
</dbReference>
<gene>
    <name evidence="5" type="ORF">SAMN05444169_2391</name>
</gene>
<evidence type="ECO:0000256" key="3">
    <source>
        <dbReference type="ARBA" id="ARBA00023002"/>
    </source>
</evidence>
<dbReference type="Pfam" id="PF00941">
    <property type="entry name" value="FAD_binding_5"/>
    <property type="match status" value="1"/>
</dbReference>
<organism evidence="5 6">
    <name type="scientific">Bradyrhizobium erythrophlei</name>
    <dbReference type="NCBI Taxonomy" id="1437360"/>
    <lineage>
        <taxon>Bacteria</taxon>
        <taxon>Pseudomonadati</taxon>
        <taxon>Pseudomonadota</taxon>
        <taxon>Alphaproteobacteria</taxon>
        <taxon>Hyphomicrobiales</taxon>
        <taxon>Nitrobacteraceae</taxon>
        <taxon>Bradyrhizobium</taxon>
    </lineage>
</organism>
<dbReference type="PANTHER" id="PTHR42659">
    <property type="entry name" value="XANTHINE DEHYDROGENASE SUBUNIT C-RELATED"/>
    <property type="match status" value="1"/>
</dbReference>